<feature type="coiled-coil region" evidence="14">
    <location>
        <begin position="273"/>
        <end position="314"/>
    </location>
</feature>
<dbReference type="EC" id="2.7.10.2" evidence="19"/>
<evidence type="ECO:0000256" key="8">
    <source>
        <dbReference type="ARBA" id="ARBA00022777"/>
    </source>
</evidence>
<evidence type="ECO:0000256" key="10">
    <source>
        <dbReference type="ARBA" id="ARBA00022989"/>
    </source>
</evidence>
<evidence type="ECO:0000256" key="15">
    <source>
        <dbReference type="SAM" id="Phobius"/>
    </source>
</evidence>
<gene>
    <name evidence="19" type="ORF">LJ656_01335</name>
</gene>
<keyword evidence="6 15" id="KW-0812">Transmembrane</keyword>
<evidence type="ECO:0000256" key="12">
    <source>
        <dbReference type="ARBA" id="ARBA00023137"/>
    </source>
</evidence>
<keyword evidence="5 19" id="KW-0808">Transferase</keyword>
<comment type="subcellular location">
    <subcellularLocation>
        <location evidence="1">Cell inner membrane</location>
        <topology evidence="1">Multi-pass membrane protein</topology>
    </subcellularLocation>
</comment>
<dbReference type="Pfam" id="PF13807">
    <property type="entry name" value="GNVR"/>
    <property type="match status" value="1"/>
</dbReference>
<evidence type="ECO:0000256" key="9">
    <source>
        <dbReference type="ARBA" id="ARBA00022840"/>
    </source>
</evidence>
<keyword evidence="4" id="KW-0997">Cell inner membrane</keyword>
<organism evidence="19 20">
    <name type="scientific">Paraburkholderia sejongensis</name>
    <dbReference type="NCBI Taxonomy" id="2886946"/>
    <lineage>
        <taxon>Bacteria</taxon>
        <taxon>Pseudomonadati</taxon>
        <taxon>Pseudomonadota</taxon>
        <taxon>Betaproteobacteria</taxon>
        <taxon>Burkholderiales</taxon>
        <taxon>Burkholderiaceae</taxon>
        <taxon>Paraburkholderia</taxon>
    </lineage>
</organism>
<evidence type="ECO:0000313" key="19">
    <source>
        <dbReference type="EMBL" id="MCC8391217.1"/>
    </source>
</evidence>
<keyword evidence="12" id="KW-0829">Tyrosine-protein kinase</keyword>
<dbReference type="EMBL" id="JAJITD010000001">
    <property type="protein sequence ID" value="MCC8391217.1"/>
    <property type="molecule type" value="Genomic_DNA"/>
</dbReference>
<dbReference type="InterPro" id="IPR003856">
    <property type="entry name" value="LPS_length_determ_N"/>
</dbReference>
<dbReference type="Pfam" id="PF13614">
    <property type="entry name" value="AAA_31"/>
    <property type="match status" value="1"/>
</dbReference>
<feature type="domain" description="AAA" evidence="17">
    <location>
        <begin position="609"/>
        <end position="732"/>
    </location>
</feature>
<dbReference type="InterPro" id="IPR005702">
    <property type="entry name" value="Wzc-like_C"/>
</dbReference>
<keyword evidence="20" id="KW-1185">Reference proteome</keyword>
<evidence type="ECO:0000256" key="1">
    <source>
        <dbReference type="ARBA" id="ARBA00004429"/>
    </source>
</evidence>
<dbReference type="RefSeq" id="WP_230507479.1">
    <property type="nucleotide sequence ID" value="NZ_JAJITD010000001.1"/>
</dbReference>
<comment type="similarity">
    <text evidence="2">Belongs to the etk/wzc family.</text>
</comment>
<dbReference type="Proteomes" id="UP001431019">
    <property type="component" value="Unassembled WGS sequence"/>
</dbReference>
<dbReference type="InterPro" id="IPR050445">
    <property type="entry name" value="Bact_polysacc_biosynth/exp"/>
</dbReference>
<sequence>MSSYEMDYGPAPAGEDDAVMRDLSRIVLAQLGWVLGIAASVIVAAVIYAKLATPVYSADALLQVDTSTNGGAPNQKSVSLLPPAEPMRTDAEIEIIRSRGVVEPVVDQLHLNFSASARTMPLLGRLSASFARPGQPLGAPPGLRAYAWGGERFEVASITVPAALEGTRLTLRALDGGRFELSDASGAPLLTGVAGVQARGNGVALLVDTLIARPGTEFHLIRYNQLDAVSALSSALLVAEKGHDTGVVQLSYTGTHPRLITEVANAVANSYLKQRTERAQEEASHKLEFLNSELPHLRDEVKRTETALSEYQAKTGSFQPTQEAGVYLQGGLDYEKQIAALRIQRSQLMQRFTEHAPEVQQIDAQIDALTREKTRFEQHFATLPSSERNALALQRNAKVAEEIYVALLNRIQELSISRAGTVGNVHILDAALVPSQPIRPKGALVIGAGTMLGILGGIAFAFCRHKFFTGVADPEFVERRFQLPIFGGITFSPEQARSDQQLRALRAPRSTPGEVPAGPRASGSVLTKPRAALANLLHPRAPGSASSTARNALDTEAVGTQSVIASGRTPMRSLLVKTHPYDTTVEGLRSLRATLQFGLVDAPNRIVAITSPAPSDGKSFLCANLATLLAESGNRVLLIDADLRRGRLAQYLGRAPHGGLSELLTGEADLEAAARATGVSGLHFIASGAYPPNPSELLTSPRFSEILMRLEQQFDLVIVDTPPLLAVADAAVIANLAGSTVLVMRAGAHTETHLADALKKLRRARARVIGGVMNAMPAKSHNRRGTYDYAYAYTYSAGDPPDIQAPR</sequence>
<evidence type="ECO:0000259" key="18">
    <source>
        <dbReference type="Pfam" id="PF13807"/>
    </source>
</evidence>
<evidence type="ECO:0000256" key="2">
    <source>
        <dbReference type="ARBA" id="ARBA00008883"/>
    </source>
</evidence>
<reference evidence="19 20" key="1">
    <citation type="submission" date="2021-11" db="EMBL/GenBank/DDBJ databases">
        <authorList>
            <person name="Oh E.-T."/>
            <person name="Kim S.-B."/>
        </authorList>
    </citation>
    <scope>NUCLEOTIDE SEQUENCE [LARGE SCALE GENOMIC DNA]</scope>
    <source>
        <strain evidence="19 20">MMS20-SJTR3</strain>
    </source>
</reference>
<feature type="transmembrane region" description="Helical" evidence="15">
    <location>
        <begin position="26"/>
        <end position="49"/>
    </location>
</feature>
<evidence type="ECO:0000256" key="5">
    <source>
        <dbReference type="ARBA" id="ARBA00022679"/>
    </source>
</evidence>
<dbReference type="PANTHER" id="PTHR32309:SF32">
    <property type="entry name" value="TYROSINE-PROTEIN KINASE ETK-RELATED"/>
    <property type="match status" value="1"/>
</dbReference>
<dbReference type="SUPFAM" id="SSF52540">
    <property type="entry name" value="P-loop containing nucleoside triphosphate hydrolases"/>
    <property type="match status" value="1"/>
</dbReference>
<feature type="domain" description="Tyrosine-protein kinase G-rich" evidence="18">
    <location>
        <begin position="387"/>
        <end position="465"/>
    </location>
</feature>
<evidence type="ECO:0000256" key="7">
    <source>
        <dbReference type="ARBA" id="ARBA00022741"/>
    </source>
</evidence>
<keyword evidence="11 15" id="KW-0472">Membrane</keyword>
<dbReference type="InterPro" id="IPR027417">
    <property type="entry name" value="P-loop_NTPase"/>
</dbReference>
<evidence type="ECO:0000259" key="17">
    <source>
        <dbReference type="Pfam" id="PF13614"/>
    </source>
</evidence>
<dbReference type="PANTHER" id="PTHR32309">
    <property type="entry name" value="TYROSINE-PROTEIN KINASE"/>
    <property type="match status" value="1"/>
</dbReference>
<keyword evidence="7" id="KW-0547">Nucleotide-binding</keyword>
<comment type="catalytic activity">
    <reaction evidence="13">
        <text>L-tyrosyl-[protein] + ATP = O-phospho-L-tyrosyl-[protein] + ADP + H(+)</text>
        <dbReference type="Rhea" id="RHEA:10596"/>
        <dbReference type="Rhea" id="RHEA-COMP:10136"/>
        <dbReference type="Rhea" id="RHEA-COMP:20101"/>
        <dbReference type="ChEBI" id="CHEBI:15378"/>
        <dbReference type="ChEBI" id="CHEBI:30616"/>
        <dbReference type="ChEBI" id="CHEBI:46858"/>
        <dbReference type="ChEBI" id="CHEBI:61978"/>
        <dbReference type="ChEBI" id="CHEBI:456216"/>
    </reaction>
</comment>
<protein>
    <submittedName>
        <fullName evidence="19">Polysaccharide biosynthesis tyrosine autokinase</fullName>
        <ecNumber evidence="19">2.7.10.2</ecNumber>
    </submittedName>
</protein>
<dbReference type="InterPro" id="IPR032807">
    <property type="entry name" value="GNVR"/>
</dbReference>
<evidence type="ECO:0000256" key="14">
    <source>
        <dbReference type="SAM" id="Coils"/>
    </source>
</evidence>
<dbReference type="Pfam" id="PF02706">
    <property type="entry name" value="Wzz"/>
    <property type="match status" value="1"/>
</dbReference>
<keyword evidence="10 15" id="KW-1133">Transmembrane helix</keyword>
<evidence type="ECO:0000256" key="4">
    <source>
        <dbReference type="ARBA" id="ARBA00022519"/>
    </source>
</evidence>
<keyword evidence="14" id="KW-0175">Coiled coil</keyword>
<dbReference type="GO" id="GO:0004715">
    <property type="term" value="F:non-membrane spanning protein tyrosine kinase activity"/>
    <property type="evidence" value="ECO:0007669"/>
    <property type="project" value="UniProtKB-EC"/>
</dbReference>
<evidence type="ECO:0000256" key="13">
    <source>
        <dbReference type="ARBA" id="ARBA00053015"/>
    </source>
</evidence>
<keyword evidence="8" id="KW-0418">Kinase</keyword>
<evidence type="ECO:0000256" key="11">
    <source>
        <dbReference type="ARBA" id="ARBA00023136"/>
    </source>
</evidence>
<evidence type="ECO:0000259" key="16">
    <source>
        <dbReference type="Pfam" id="PF02706"/>
    </source>
</evidence>
<evidence type="ECO:0000256" key="3">
    <source>
        <dbReference type="ARBA" id="ARBA00022475"/>
    </source>
</evidence>
<dbReference type="InterPro" id="IPR025669">
    <property type="entry name" value="AAA_dom"/>
</dbReference>
<dbReference type="NCBIfam" id="TIGR01007">
    <property type="entry name" value="eps_fam"/>
    <property type="match status" value="1"/>
</dbReference>
<feature type="domain" description="Polysaccharide chain length determinant N-terminal" evidence="16">
    <location>
        <begin position="21"/>
        <end position="109"/>
    </location>
</feature>
<name>A0ABS8JMU9_9BURK</name>
<dbReference type="Pfam" id="PF23607">
    <property type="entry name" value="WZC_N"/>
    <property type="match status" value="1"/>
</dbReference>
<dbReference type="Gene3D" id="3.40.50.300">
    <property type="entry name" value="P-loop containing nucleotide triphosphate hydrolases"/>
    <property type="match status" value="1"/>
</dbReference>
<keyword evidence="3" id="KW-1003">Cell membrane</keyword>
<evidence type="ECO:0000313" key="20">
    <source>
        <dbReference type="Proteomes" id="UP001431019"/>
    </source>
</evidence>
<proteinExistence type="inferred from homology"/>
<feature type="transmembrane region" description="Helical" evidence="15">
    <location>
        <begin position="442"/>
        <end position="462"/>
    </location>
</feature>
<accession>A0ABS8JMU9</accession>
<keyword evidence="9" id="KW-0067">ATP-binding</keyword>
<dbReference type="CDD" id="cd05387">
    <property type="entry name" value="BY-kinase"/>
    <property type="match status" value="1"/>
</dbReference>
<evidence type="ECO:0000256" key="6">
    <source>
        <dbReference type="ARBA" id="ARBA00022692"/>
    </source>
</evidence>
<comment type="caution">
    <text evidence="19">The sequence shown here is derived from an EMBL/GenBank/DDBJ whole genome shotgun (WGS) entry which is preliminary data.</text>
</comment>